<accession>A0A6J6TAT8</accession>
<proteinExistence type="predicted"/>
<organism evidence="1">
    <name type="scientific">freshwater metagenome</name>
    <dbReference type="NCBI Taxonomy" id="449393"/>
    <lineage>
        <taxon>unclassified sequences</taxon>
        <taxon>metagenomes</taxon>
        <taxon>ecological metagenomes</taxon>
    </lineage>
</organism>
<protein>
    <submittedName>
        <fullName evidence="1">Unannotated protein</fullName>
    </submittedName>
</protein>
<reference evidence="1" key="1">
    <citation type="submission" date="2020-05" db="EMBL/GenBank/DDBJ databases">
        <authorList>
            <person name="Chiriac C."/>
            <person name="Salcher M."/>
            <person name="Ghai R."/>
            <person name="Kavagutti S V."/>
        </authorList>
    </citation>
    <scope>NUCLEOTIDE SEQUENCE</scope>
</reference>
<gene>
    <name evidence="1" type="ORF">UFOPK2810_00489</name>
</gene>
<evidence type="ECO:0000313" key="1">
    <source>
        <dbReference type="EMBL" id="CAB4743955.1"/>
    </source>
</evidence>
<dbReference type="AlphaFoldDB" id="A0A6J6TAT8"/>
<name>A0A6J6TAT8_9ZZZZ</name>
<dbReference type="EMBL" id="CAEZYZ010000061">
    <property type="protein sequence ID" value="CAB4743955.1"/>
    <property type="molecule type" value="Genomic_DNA"/>
</dbReference>
<sequence>MSEIDAASNALFHAAADCDPTEQIHLATYMVKGPDLAKRGHEVEHDAATARIMRSTVMKPESEAYIPAIHSRLATLCAR</sequence>